<evidence type="ECO:0000256" key="4">
    <source>
        <dbReference type="ARBA" id="ARBA00022840"/>
    </source>
</evidence>
<keyword evidence="2" id="KW-0813">Transport</keyword>
<dbReference type="CDD" id="cd03257">
    <property type="entry name" value="ABC_NikE_OppD_transporters"/>
    <property type="match status" value="1"/>
</dbReference>
<name>A0A934UUH8_9MICO</name>
<feature type="domain" description="ABC transporter" evidence="5">
    <location>
        <begin position="4"/>
        <end position="241"/>
    </location>
</feature>
<accession>A0A934UUH8</accession>
<dbReference type="Gene3D" id="3.40.50.300">
    <property type="entry name" value="P-loop containing nucleotide triphosphate hydrolases"/>
    <property type="match status" value="1"/>
</dbReference>
<keyword evidence="4 6" id="KW-0067">ATP-binding</keyword>
<evidence type="ECO:0000256" key="2">
    <source>
        <dbReference type="ARBA" id="ARBA00022448"/>
    </source>
</evidence>
<dbReference type="PANTHER" id="PTHR43776:SF7">
    <property type="entry name" value="D,D-DIPEPTIDE TRANSPORT ATP-BINDING PROTEIN DDPF-RELATED"/>
    <property type="match status" value="1"/>
</dbReference>
<dbReference type="PROSITE" id="PS00211">
    <property type="entry name" value="ABC_TRANSPORTER_1"/>
    <property type="match status" value="1"/>
</dbReference>
<dbReference type="InterPro" id="IPR027417">
    <property type="entry name" value="P-loop_NTPase"/>
</dbReference>
<evidence type="ECO:0000259" key="5">
    <source>
        <dbReference type="PROSITE" id="PS50893"/>
    </source>
</evidence>
<dbReference type="InterPro" id="IPR050319">
    <property type="entry name" value="ABC_transp_ATP-bind"/>
</dbReference>
<evidence type="ECO:0000256" key="3">
    <source>
        <dbReference type="ARBA" id="ARBA00022741"/>
    </source>
</evidence>
<evidence type="ECO:0000313" key="6">
    <source>
        <dbReference type="EMBL" id="MBK0419509.1"/>
    </source>
</evidence>
<evidence type="ECO:0000256" key="1">
    <source>
        <dbReference type="ARBA" id="ARBA00005417"/>
    </source>
</evidence>
<dbReference type="RefSeq" id="WP_200115639.1">
    <property type="nucleotide sequence ID" value="NZ_JAEHOH010000013.1"/>
</dbReference>
<dbReference type="InterPro" id="IPR003593">
    <property type="entry name" value="AAA+_ATPase"/>
</dbReference>
<dbReference type="Pfam" id="PF00005">
    <property type="entry name" value="ABC_tran"/>
    <property type="match status" value="1"/>
</dbReference>
<evidence type="ECO:0000313" key="7">
    <source>
        <dbReference type="Proteomes" id="UP000608530"/>
    </source>
</evidence>
<reference evidence="6" key="1">
    <citation type="submission" date="2020-12" db="EMBL/GenBank/DDBJ databases">
        <title>Leucobacter sp. CAS1, isolated from Chromium sludge.</title>
        <authorList>
            <person name="Xu Z."/>
        </authorList>
    </citation>
    <scope>NUCLEOTIDE SEQUENCE</scope>
    <source>
        <strain evidence="6">CSA1</strain>
    </source>
</reference>
<protein>
    <submittedName>
        <fullName evidence="6">ABC transporter ATP-binding protein</fullName>
    </submittedName>
</protein>
<keyword evidence="7" id="KW-1185">Reference proteome</keyword>
<dbReference type="PANTHER" id="PTHR43776">
    <property type="entry name" value="TRANSPORT ATP-BINDING PROTEIN"/>
    <property type="match status" value="1"/>
</dbReference>
<dbReference type="GO" id="GO:0016887">
    <property type="term" value="F:ATP hydrolysis activity"/>
    <property type="evidence" value="ECO:0007669"/>
    <property type="project" value="InterPro"/>
</dbReference>
<sequence>MSELAVRDLSVRYGRILAVDDVSASVPHAGALGIVGESGSGKTTLARALVGQLAPDSGEILLGGRPLGARRSRDERRAIQLLPQDPYSSLNPRMTVAGAIGELLRFGRRPGSRAAVRARVSELLETVRLDPGSMDAYPHEFSGGQRQRIALARALAADPDVLVADEPTSALDVSVQSAVIELLAGLQRDLGLTIVCISHDLGVVHELCESVVVMRAGRVVERGGREMFENPAEPYTRELLAAVPRLPGPSSDPSSAPVIGTR</sequence>
<comment type="caution">
    <text evidence="6">The sequence shown here is derived from an EMBL/GenBank/DDBJ whole genome shotgun (WGS) entry which is preliminary data.</text>
</comment>
<dbReference type="InterPro" id="IPR017871">
    <property type="entry name" value="ABC_transporter-like_CS"/>
</dbReference>
<dbReference type="EMBL" id="JAEHOH010000013">
    <property type="protein sequence ID" value="MBK0419509.1"/>
    <property type="molecule type" value="Genomic_DNA"/>
</dbReference>
<proteinExistence type="inferred from homology"/>
<dbReference type="GO" id="GO:0005524">
    <property type="term" value="F:ATP binding"/>
    <property type="evidence" value="ECO:0007669"/>
    <property type="project" value="UniProtKB-KW"/>
</dbReference>
<keyword evidence="3" id="KW-0547">Nucleotide-binding</keyword>
<gene>
    <name evidence="6" type="ORF">JD276_10735</name>
</gene>
<organism evidence="6 7">
    <name type="scientific">Leucobacter chromiisoli</name>
    <dbReference type="NCBI Taxonomy" id="2796471"/>
    <lineage>
        <taxon>Bacteria</taxon>
        <taxon>Bacillati</taxon>
        <taxon>Actinomycetota</taxon>
        <taxon>Actinomycetes</taxon>
        <taxon>Micrococcales</taxon>
        <taxon>Microbacteriaceae</taxon>
        <taxon>Leucobacter</taxon>
    </lineage>
</organism>
<dbReference type="SMART" id="SM00382">
    <property type="entry name" value="AAA"/>
    <property type="match status" value="1"/>
</dbReference>
<dbReference type="PROSITE" id="PS50893">
    <property type="entry name" value="ABC_TRANSPORTER_2"/>
    <property type="match status" value="1"/>
</dbReference>
<dbReference type="GO" id="GO:0055085">
    <property type="term" value="P:transmembrane transport"/>
    <property type="evidence" value="ECO:0007669"/>
    <property type="project" value="UniProtKB-ARBA"/>
</dbReference>
<dbReference type="SUPFAM" id="SSF52540">
    <property type="entry name" value="P-loop containing nucleoside triphosphate hydrolases"/>
    <property type="match status" value="1"/>
</dbReference>
<dbReference type="InterPro" id="IPR003439">
    <property type="entry name" value="ABC_transporter-like_ATP-bd"/>
</dbReference>
<dbReference type="Proteomes" id="UP000608530">
    <property type="component" value="Unassembled WGS sequence"/>
</dbReference>
<dbReference type="AlphaFoldDB" id="A0A934UUH8"/>
<comment type="similarity">
    <text evidence="1">Belongs to the ABC transporter superfamily.</text>
</comment>